<dbReference type="InterPro" id="IPR003838">
    <property type="entry name" value="ABC3_permease_C"/>
</dbReference>
<evidence type="ECO:0000313" key="12">
    <source>
        <dbReference type="Proteomes" id="UP000185487"/>
    </source>
</evidence>
<sequence length="376" mass="40057">MPLVMTLALRNLLQDRLRFVAAVTGIVLSVVLILVQMGLFYGFGRMVTLIVDHTAADLWIVSKGTQYFEDISILDAEMRQELSAVDGVSEAVPVVAGFSAWLPPDGGLIGIFIIASDPVGGLAPWNIVEGGLDDLATAGTVSLERSYADQLGVSARGETAQVRGHPVTVGAVTSGLRSFTTRPYVFTDFRSARSYVGLPANLVTYFLIRAKPGADIARIRQEAQARVSGMEALTPEQFRARSLNFWLYRTGAGAALVAGALLSIIVGTVIIAQTLYSSTKEHLYEFAMVRAIGASNRYIYRVIAFQALVNALIGLSVATVISIGVERLTATSVAPVVITPALVAVAFALTLLMCVASGIASIVRIIRVDPASVLTR</sequence>
<protein>
    <submittedName>
        <fullName evidence="11">ABC transport system permease protein</fullName>
    </submittedName>
    <submittedName>
        <fullName evidence="10">Clustering-based subsystem</fullName>
    </submittedName>
</protein>
<name>A0AAE8L800_9HYPH</name>
<evidence type="ECO:0000259" key="8">
    <source>
        <dbReference type="Pfam" id="PF02687"/>
    </source>
</evidence>
<feature type="domain" description="MacB-like periplasmic core" evidence="9">
    <location>
        <begin position="21"/>
        <end position="225"/>
    </location>
</feature>
<evidence type="ECO:0000256" key="5">
    <source>
        <dbReference type="ARBA" id="ARBA00022989"/>
    </source>
</evidence>
<evidence type="ECO:0000313" key="10">
    <source>
        <dbReference type="EMBL" id="APT32886.1"/>
    </source>
</evidence>
<comment type="subcellular location">
    <subcellularLocation>
        <location evidence="1">Cell membrane</location>
        <topology evidence="1">Multi-pass membrane protein</topology>
    </subcellularLocation>
</comment>
<dbReference type="EMBL" id="CP015367">
    <property type="protein sequence ID" value="APT32886.1"/>
    <property type="molecule type" value="Genomic_DNA"/>
</dbReference>
<evidence type="ECO:0000256" key="7">
    <source>
        <dbReference type="SAM" id="Phobius"/>
    </source>
</evidence>
<organism evidence="11 13">
    <name type="scientific">Methylobacterium phyllosphaerae</name>
    <dbReference type="NCBI Taxonomy" id="418223"/>
    <lineage>
        <taxon>Bacteria</taxon>
        <taxon>Pseudomonadati</taxon>
        <taxon>Pseudomonadota</taxon>
        <taxon>Alphaproteobacteria</taxon>
        <taxon>Hyphomicrobiales</taxon>
        <taxon>Methylobacteriaceae</taxon>
        <taxon>Methylobacterium</taxon>
    </lineage>
</organism>
<dbReference type="GO" id="GO:0005886">
    <property type="term" value="C:plasma membrane"/>
    <property type="evidence" value="ECO:0007669"/>
    <property type="project" value="UniProtKB-SubCell"/>
</dbReference>
<dbReference type="Pfam" id="PF12704">
    <property type="entry name" value="MacB_PCD"/>
    <property type="match status" value="1"/>
</dbReference>
<evidence type="ECO:0000256" key="6">
    <source>
        <dbReference type="ARBA" id="ARBA00023136"/>
    </source>
</evidence>
<reference evidence="11 13" key="2">
    <citation type="submission" date="2016-10" db="EMBL/GenBank/DDBJ databases">
        <authorList>
            <person name="Varghese N."/>
            <person name="Submissions S."/>
        </authorList>
    </citation>
    <scope>NUCLEOTIDE SEQUENCE [LARGE SCALE GENOMIC DNA]</scope>
    <source>
        <strain evidence="11 13">CBMB27</strain>
    </source>
</reference>
<dbReference type="RefSeq" id="WP_075380935.1">
    <property type="nucleotide sequence ID" value="NZ_CP015367.1"/>
</dbReference>
<feature type="transmembrane region" description="Helical" evidence="7">
    <location>
        <begin position="298"/>
        <end position="325"/>
    </location>
</feature>
<feature type="transmembrane region" description="Helical" evidence="7">
    <location>
        <begin position="246"/>
        <end position="277"/>
    </location>
</feature>
<evidence type="ECO:0000256" key="2">
    <source>
        <dbReference type="ARBA" id="ARBA00022448"/>
    </source>
</evidence>
<dbReference type="Proteomes" id="UP000185487">
    <property type="component" value="Chromosome"/>
</dbReference>
<dbReference type="Proteomes" id="UP000199140">
    <property type="component" value="Unassembled WGS sequence"/>
</dbReference>
<dbReference type="InterPro" id="IPR051125">
    <property type="entry name" value="ABC-4/HrtB_transporter"/>
</dbReference>
<evidence type="ECO:0000256" key="3">
    <source>
        <dbReference type="ARBA" id="ARBA00022475"/>
    </source>
</evidence>
<keyword evidence="12" id="KW-1185">Reference proteome</keyword>
<keyword evidence="2" id="KW-0813">Transport</keyword>
<evidence type="ECO:0000256" key="1">
    <source>
        <dbReference type="ARBA" id="ARBA00004651"/>
    </source>
</evidence>
<keyword evidence="6 7" id="KW-0472">Membrane</keyword>
<reference evidence="10 12" key="1">
    <citation type="submission" date="2016-04" db="EMBL/GenBank/DDBJ databases">
        <title>Complete genome sequencing and analysis of CBMB27, Methylobacterium phyllosphaerae isolated from leaf tissues of rice (Oryza sativa L.).</title>
        <authorList>
            <person name="Lee Y."/>
            <person name="Hwangbo K."/>
            <person name="Chung H."/>
            <person name="Yoo J."/>
            <person name="Kim K.Y."/>
            <person name="Sa T.M."/>
            <person name="Um Y."/>
            <person name="Madhaiyan M."/>
        </authorList>
    </citation>
    <scope>NUCLEOTIDE SEQUENCE [LARGE SCALE GENOMIC DNA]</scope>
    <source>
        <strain evidence="10 12">CBMB27</strain>
    </source>
</reference>
<keyword evidence="4 7" id="KW-0812">Transmembrane</keyword>
<dbReference type="AlphaFoldDB" id="A0AAE8L800"/>
<keyword evidence="3" id="KW-1003">Cell membrane</keyword>
<feature type="transmembrane region" description="Helical" evidence="7">
    <location>
        <begin position="20"/>
        <end position="43"/>
    </location>
</feature>
<evidence type="ECO:0000313" key="11">
    <source>
        <dbReference type="EMBL" id="SFH28724.1"/>
    </source>
</evidence>
<dbReference type="InterPro" id="IPR025857">
    <property type="entry name" value="MacB_PCD"/>
</dbReference>
<feature type="transmembrane region" description="Helical" evidence="7">
    <location>
        <begin position="337"/>
        <end position="366"/>
    </location>
</feature>
<gene>
    <name evidence="10" type="ORF">MCBMB27_03595</name>
    <name evidence="11" type="ORF">SAMN05192567_11917</name>
</gene>
<evidence type="ECO:0000259" key="9">
    <source>
        <dbReference type="Pfam" id="PF12704"/>
    </source>
</evidence>
<evidence type="ECO:0000256" key="4">
    <source>
        <dbReference type="ARBA" id="ARBA00022692"/>
    </source>
</evidence>
<evidence type="ECO:0000313" key="13">
    <source>
        <dbReference type="Proteomes" id="UP000199140"/>
    </source>
</evidence>
<proteinExistence type="predicted"/>
<dbReference type="PANTHER" id="PTHR43738">
    <property type="entry name" value="ABC TRANSPORTER, MEMBRANE PROTEIN"/>
    <property type="match status" value="1"/>
</dbReference>
<dbReference type="PANTHER" id="PTHR43738:SF1">
    <property type="entry name" value="HEMIN TRANSPORT SYSTEM PERMEASE PROTEIN HRTB-RELATED"/>
    <property type="match status" value="1"/>
</dbReference>
<dbReference type="Pfam" id="PF02687">
    <property type="entry name" value="FtsX"/>
    <property type="match status" value="1"/>
</dbReference>
<dbReference type="EMBL" id="FOPK01000019">
    <property type="protein sequence ID" value="SFH28724.1"/>
    <property type="molecule type" value="Genomic_DNA"/>
</dbReference>
<keyword evidence="5 7" id="KW-1133">Transmembrane helix</keyword>
<dbReference type="KEGG" id="mphy:MCBMB27_03595"/>
<accession>A0AAE8L800</accession>
<feature type="domain" description="ABC3 transporter permease C-terminal" evidence="8">
    <location>
        <begin position="260"/>
        <end position="370"/>
    </location>
</feature>